<feature type="compositionally biased region" description="Pro residues" evidence="1">
    <location>
        <begin position="368"/>
        <end position="379"/>
    </location>
</feature>
<sequence>MNRSAVVAGFASLVLLTALIGHAQETKSERAARIAAMSDAEKLALRNKLERFDRLPADERQRLFNLNAQLEERSDGEELRQVMHRYYDWLKTLNSGQRLELQELPIQERIVKIKELMAEEERSRFFNIMKDIMKGVKAEEFDAIHKWIIDEWLVREKERVLASEDELYRHKHWLREGLSDPSLSENRKVYILWFNMFGVEGIRDVMPNESDFAELKSRLDAETQKKLDAEPDRQQDLLAALMRATVFSQFRNHVDDDKLKEFYAQLPEKEKARFAGYSPERFDYELRKLYRQENGKRFAGNRPPGPPPGLRGDGRGRGGDGRGDGGRGQGPDHRGDQDRGSRGGPDRRGRDGGPGNGGPGMRGERGPRPPMPAEETPPPKPEEEPVTSDTND</sequence>
<dbReference type="AlphaFoldDB" id="A0A2S8FJ31"/>
<evidence type="ECO:0000256" key="1">
    <source>
        <dbReference type="SAM" id="MobiDB-lite"/>
    </source>
</evidence>
<dbReference type="Proteomes" id="UP000238322">
    <property type="component" value="Unassembled WGS sequence"/>
</dbReference>
<gene>
    <name evidence="2" type="ORF">C5Y83_18195</name>
</gene>
<comment type="caution">
    <text evidence="2">The sequence shown here is derived from an EMBL/GenBank/DDBJ whole genome shotgun (WGS) entry which is preliminary data.</text>
</comment>
<protein>
    <recommendedName>
        <fullName evidence="4">DUF3106 domain-containing protein</fullName>
    </recommendedName>
</protein>
<reference evidence="2 3" key="1">
    <citation type="submission" date="2018-02" db="EMBL/GenBank/DDBJ databases">
        <title>Comparative genomes isolates from brazilian mangrove.</title>
        <authorList>
            <person name="Araujo J.E."/>
            <person name="Taketani R.G."/>
            <person name="Silva M.C.P."/>
            <person name="Loureco M.V."/>
            <person name="Andreote F.D."/>
        </authorList>
    </citation>
    <scope>NUCLEOTIDE SEQUENCE [LARGE SCALE GENOMIC DNA]</scope>
    <source>
        <strain evidence="2 3">Hex-1 MGV</strain>
    </source>
</reference>
<feature type="compositionally biased region" description="Gly residues" evidence="1">
    <location>
        <begin position="352"/>
        <end position="361"/>
    </location>
</feature>
<organism evidence="2 3">
    <name type="scientific">Blastopirellula marina</name>
    <dbReference type="NCBI Taxonomy" id="124"/>
    <lineage>
        <taxon>Bacteria</taxon>
        <taxon>Pseudomonadati</taxon>
        <taxon>Planctomycetota</taxon>
        <taxon>Planctomycetia</taxon>
        <taxon>Pirellulales</taxon>
        <taxon>Pirellulaceae</taxon>
        <taxon>Blastopirellula</taxon>
    </lineage>
</organism>
<evidence type="ECO:0000313" key="2">
    <source>
        <dbReference type="EMBL" id="PQO32167.1"/>
    </source>
</evidence>
<evidence type="ECO:0008006" key="4">
    <source>
        <dbReference type="Google" id="ProtNLM"/>
    </source>
</evidence>
<dbReference type="EMBL" id="PUHY01000012">
    <property type="protein sequence ID" value="PQO32167.1"/>
    <property type="molecule type" value="Genomic_DNA"/>
</dbReference>
<feature type="compositionally biased region" description="Basic and acidic residues" evidence="1">
    <location>
        <begin position="312"/>
        <end position="351"/>
    </location>
</feature>
<proteinExistence type="predicted"/>
<name>A0A2S8FJ31_9BACT</name>
<evidence type="ECO:0000313" key="3">
    <source>
        <dbReference type="Proteomes" id="UP000238322"/>
    </source>
</evidence>
<dbReference type="OrthoDB" id="279409at2"/>
<dbReference type="RefSeq" id="WP_105331179.1">
    <property type="nucleotide sequence ID" value="NZ_PUHY01000012.1"/>
</dbReference>
<accession>A0A2S8FJ31</accession>
<feature type="region of interest" description="Disordered" evidence="1">
    <location>
        <begin position="293"/>
        <end position="392"/>
    </location>
</feature>